<accession>A0A903XXM4</accession>
<evidence type="ECO:0000313" key="1">
    <source>
        <dbReference type="EnsemblMetazoa" id="AGAP029864-PA"/>
    </source>
</evidence>
<dbReference type="EMBL" id="AAAB01008834">
    <property type="status" value="NOT_ANNOTATED_CDS"/>
    <property type="molecule type" value="Genomic_DNA"/>
</dbReference>
<dbReference type="AlphaFoldDB" id="A0A903XXM4"/>
<evidence type="ECO:0000313" key="2">
    <source>
        <dbReference type="Proteomes" id="UP000007062"/>
    </source>
</evidence>
<sequence length="49" mass="5775">MCLRPFSRVELTPSLLQSQSTPYPIRKVHKRQSLQLHFAHFWINSPVAK</sequence>
<reference evidence="1 2" key="1">
    <citation type="journal article" date="2002" name="Science">
        <title>The genome sequence of the malaria mosquito Anopheles gambiae.</title>
        <authorList>
            <person name="Holt R.A."/>
            <person name="Subramanian G.M."/>
            <person name="Halpern A."/>
            <person name="Sutton G.G."/>
            <person name="Charlab R."/>
            <person name="Nusskern D.R."/>
            <person name="Wincker P."/>
            <person name="Clark A.G."/>
            <person name="Ribeiro J.M."/>
            <person name="Wides R."/>
            <person name="Salzberg S.L."/>
            <person name="Loftus B."/>
            <person name="Yandell M."/>
            <person name="Majoros W.H."/>
            <person name="Rusch D.B."/>
            <person name="Lai Z."/>
            <person name="Kraft C.L."/>
            <person name="Abril J.F."/>
            <person name="Anthouard V."/>
            <person name="Arensburger P."/>
            <person name="Atkinson P.W."/>
            <person name="Baden H."/>
            <person name="de Berardinis V."/>
            <person name="Baldwin D."/>
            <person name="Benes V."/>
            <person name="Biedler J."/>
            <person name="Blass C."/>
            <person name="Bolanos R."/>
            <person name="Boscus D."/>
            <person name="Barnstead M."/>
            <person name="Cai S."/>
            <person name="Center A."/>
            <person name="Chaturverdi K."/>
            <person name="Christophides G.K."/>
            <person name="Chrystal M.A."/>
            <person name="Clamp M."/>
            <person name="Cravchik A."/>
            <person name="Curwen V."/>
            <person name="Dana A."/>
            <person name="Delcher A."/>
            <person name="Dew I."/>
            <person name="Evans C.A."/>
            <person name="Flanigan M."/>
            <person name="Grundschober-Freimoser A."/>
            <person name="Friedli L."/>
            <person name="Gu Z."/>
            <person name="Guan P."/>
            <person name="Guigo R."/>
            <person name="Hillenmeyer M.E."/>
            <person name="Hladun S.L."/>
            <person name="Hogan J.R."/>
            <person name="Hong Y.S."/>
            <person name="Hoover J."/>
            <person name="Jaillon O."/>
            <person name="Ke Z."/>
            <person name="Kodira C."/>
            <person name="Kokoza E."/>
            <person name="Koutsos A."/>
            <person name="Letunic I."/>
            <person name="Levitsky A."/>
            <person name="Liang Y."/>
            <person name="Lin J.J."/>
            <person name="Lobo N.F."/>
            <person name="Lopez J.R."/>
            <person name="Malek J.A."/>
            <person name="McIntosh T.C."/>
            <person name="Meister S."/>
            <person name="Miller J."/>
            <person name="Mobarry C."/>
            <person name="Mongin E."/>
            <person name="Murphy S.D."/>
            <person name="O'Brochta D.A."/>
            <person name="Pfannkoch C."/>
            <person name="Qi R."/>
            <person name="Regier M.A."/>
            <person name="Remington K."/>
            <person name="Shao H."/>
            <person name="Sharakhova M.V."/>
            <person name="Sitter C.D."/>
            <person name="Shetty J."/>
            <person name="Smith T.J."/>
            <person name="Strong R."/>
            <person name="Sun J."/>
            <person name="Thomasova D."/>
            <person name="Ton L.Q."/>
            <person name="Topalis P."/>
            <person name="Tu Z."/>
            <person name="Unger M.F."/>
            <person name="Walenz B."/>
            <person name="Wang A."/>
            <person name="Wang J."/>
            <person name="Wang M."/>
            <person name="Wang X."/>
            <person name="Woodford K.J."/>
            <person name="Wortman J.R."/>
            <person name="Wu M."/>
            <person name="Yao A."/>
            <person name="Zdobnov E.M."/>
            <person name="Zhang H."/>
            <person name="Zhao Q."/>
            <person name="Zhao S."/>
            <person name="Zhu S.C."/>
            <person name="Zhimulev I."/>
            <person name="Coluzzi M."/>
            <person name="della Torre A."/>
            <person name="Roth C.W."/>
            <person name="Louis C."/>
            <person name="Kalush F."/>
            <person name="Mural R.J."/>
            <person name="Myers E.W."/>
            <person name="Adams M.D."/>
            <person name="Smith H.O."/>
            <person name="Broder S."/>
            <person name="Gardner M.J."/>
            <person name="Fraser C.M."/>
            <person name="Birney E."/>
            <person name="Bork P."/>
            <person name="Brey P.T."/>
            <person name="Venter J.C."/>
            <person name="Weissenbach J."/>
            <person name="Kafatos F.C."/>
            <person name="Collins F.H."/>
            <person name="Hoffman S.L."/>
        </authorList>
    </citation>
    <scope>NUCLEOTIDE SEQUENCE [LARGE SCALE GENOMIC DNA]</scope>
    <source>
        <strain evidence="1 2">PEST</strain>
    </source>
</reference>
<keyword evidence="2" id="KW-1185">Reference proteome</keyword>
<reference evidence="1 2" key="2">
    <citation type="journal article" date="2004" name="Trends Parasitol.">
        <title>The Anopheles gambiae genome: an update.</title>
        <authorList>
            <person name="Mongin E."/>
            <person name="Louis C."/>
            <person name="Holt R.A."/>
            <person name="Birney E."/>
            <person name="Collins F.H."/>
        </authorList>
    </citation>
    <scope>NUCLEOTIDE SEQUENCE [LARGE SCALE GENOMIC DNA]</scope>
    <source>
        <strain evidence="1 2">PEST</strain>
    </source>
</reference>
<name>A0A903XXM4_ANOGA</name>
<organism evidence="1 2">
    <name type="scientific">Anopheles gambiae</name>
    <name type="common">African malaria mosquito</name>
    <dbReference type="NCBI Taxonomy" id="7165"/>
    <lineage>
        <taxon>Eukaryota</taxon>
        <taxon>Metazoa</taxon>
        <taxon>Ecdysozoa</taxon>
        <taxon>Arthropoda</taxon>
        <taxon>Hexapoda</taxon>
        <taxon>Insecta</taxon>
        <taxon>Pterygota</taxon>
        <taxon>Neoptera</taxon>
        <taxon>Endopterygota</taxon>
        <taxon>Diptera</taxon>
        <taxon>Nematocera</taxon>
        <taxon>Culicoidea</taxon>
        <taxon>Culicidae</taxon>
        <taxon>Anophelinae</taxon>
        <taxon>Anopheles</taxon>
    </lineage>
</organism>
<dbReference type="Proteomes" id="UP000007062">
    <property type="component" value="Chromosome 3L"/>
</dbReference>
<reference evidence="1" key="3">
    <citation type="submission" date="2022-10" db="UniProtKB">
        <authorList>
            <consortium name="EnsemblMetazoa"/>
        </authorList>
    </citation>
    <scope>IDENTIFICATION</scope>
    <source>
        <strain evidence="1">PEST</strain>
    </source>
</reference>
<proteinExistence type="predicted"/>
<protein>
    <submittedName>
        <fullName evidence="1">Uncharacterized protein</fullName>
    </submittedName>
</protein>
<dbReference type="EnsemblMetazoa" id="AGAP029864-RA">
    <property type="protein sequence ID" value="AGAP029864-PA"/>
    <property type="gene ID" value="AGAP029864"/>
</dbReference>